<proteinExistence type="predicted"/>
<reference evidence="1" key="1">
    <citation type="journal article" date="2020" name="PLoS ONE">
        <title>Isolation and characterization of Streptomyces bacteriophages and Streptomyces strains encoding biosynthetic arsenals: Streptomyces strains and phages for antibiotic discovery.</title>
        <authorList>
            <person name="Montano E.T."/>
            <person name="Nideffer J.F."/>
            <person name="Brumage L."/>
            <person name="Erb M."/>
            <person name="Derman A.I."/>
            <person name="Davis J.P."/>
            <person name="Estrada E."/>
            <person name="Fu S."/>
            <person name="Le D."/>
            <person name="Vuppala A."/>
            <person name="Tran C."/>
            <person name="Luterstein E."/>
            <person name="Lakkaraju S."/>
            <person name="Panchagnula S."/>
            <person name="Ren C."/>
            <person name="Doan J."/>
            <person name="Tran S."/>
            <person name="Soriano J."/>
            <person name="Fujita Y."/>
            <person name="Gutala P."/>
            <person name="Fujii Q."/>
            <person name="Lee M."/>
            <person name="Bui A."/>
            <person name="Villarreal C."/>
            <person name="Shing S.R."/>
            <person name="Kim S."/>
            <person name="Freeman D."/>
            <person name="Racha V."/>
            <person name="Ho A."/>
            <person name="Kumar P."/>
            <person name="Falah K."/>
            <person name="Dawson T."/>
            <person name="Enustun E."/>
            <person name="Prichard A."/>
            <person name="Gomez A."/>
            <person name="Khanna K."/>
            <person name="Trigg S."/>
            <person name="Fernandez L."/>
            <person name="Pogliano K."/>
            <person name="Pogliano J."/>
        </authorList>
    </citation>
    <scope>NUCLEOTIDE SEQUENCE</scope>
    <source>
        <strain evidence="1">QF2</strain>
    </source>
</reference>
<evidence type="ECO:0000313" key="1">
    <source>
        <dbReference type="EMBL" id="MBD2827857.1"/>
    </source>
</evidence>
<dbReference type="EMBL" id="JACWUS010000001">
    <property type="protein sequence ID" value="MBD2827857.1"/>
    <property type="molecule type" value="Genomic_DNA"/>
</dbReference>
<comment type="caution">
    <text evidence="1">The sequence shown here is derived from an EMBL/GenBank/DDBJ whole genome shotgun (WGS) entry which is preliminary data.</text>
</comment>
<gene>
    <name evidence="1" type="ORF">ID875_04970</name>
</gene>
<accession>A0A927BJD9</accession>
<organism evidence="1">
    <name type="scientific">Streptomyces globisporus</name>
    <dbReference type="NCBI Taxonomy" id="1908"/>
    <lineage>
        <taxon>Bacteria</taxon>
        <taxon>Bacillati</taxon>
        <taxon>Actinomycetota</taxon>
        <taxon>Actinomycetes</taxon>
        <taxon>Kitasatosporales</taxon>
        <taxon>Streptomycetaceae</taxon>
        <taxon>Streptomyces</taxon>
    </lineage>
</organism>
<sequence>MRWLHVVAPPSYSALVSARSWCRCGYERTARGRSGVLALIEAHTAHPESCPLLNFEGSKAA</sequence>
<dbReference type="AlphaFoldDB" id="A0A927BJD9"/>
<protein>
    <submittedName>
        <fullName evidence="1">Uncharacterized protein</fullName>
    </submittedName>
</protein>
<name>A0A927BJD9_STRGL</name>